<evidence type="ECO:0000313" key="2">
    <source>
        <dbReference type="Proteomes" id="UP000559256"/>
    </source>
</evidence>
<gene>
    <name evidence="1" type="ORF">D9758_004399</name>
</gene>
<dbReference type="Proteomes" id="UP000559256">
    <property type="component" value="Unassembled WGS sequence"/>
</dbReference>
<dbReference type="OrthoDB" id="37659at2759"/>
<evidence type="ECO:0000313" key="1">
    <source>
        <dbReference type="EMBL" id="KAF5367999.1"/>
    </source>
</evidence>
<proteinExistence type="predicted"/>
<comment type="caution">
    <text evidence="1">The sequence shown here is derived from an EMBL/GenBank/DDBJ whole genome shotgun (WGS) entry which is preliminary data.</text>
</comment>
<dbReference type="EMBL" id="JAACJM010000017">
    <property type="protein sequence ID" value="KAF5367999.1"/>
    <property type="molecule type" value="Genomic_DNA"/>
</dbReference>
<sequence>MDPAPVIIPPDASPFLLVQYDTEGQPEHWALALLELIPPSLSVIPSTPFTRTIVHIYQVRKLSDTFAFDYQNIPYIEFARDPALRGGCLIGFVPAPAYSNITWLKNNIRHCVPVQEKSDWNDQHWVLDCIQWLKDEKPKWIEIGVTEETIREELAMELQRWEDVVDVVYERLMFLQ</sequence>
<accession>A0A8H5GMX2</accession>
<name>A0A8H5GMX2_9AGAR</name>
<keyword evidence="2" id="KW-1185">Reference proteome</keyword>
<organism evidence="1 2">
    <name type="scientific">Tetrapyrgos nigripes</name>
    <dbReference type="NCBI Taxonomy" id="182062"/>
    <lineage>
        <taxon>Eukaryota</taxon>
        <taxon>Fungi</taxon>
        <taxon>Dikarya</taxon>
        <taxon>Basidiomycota</taxon>
        <taxon>Agaricomycotina</taxon>
        <taxon>Agaricomycetes</taxon>
        <taxon>Agaricomycetidae</taxon>
        <taxon>Agaricales</taxon>
        <taxon>Marasmiineae</taxon>
        <taxon>Marasmiaceae</taxon>
        <taxon>Tetrapyrgos</taxon>
    </lineage>
</organism>
<reference evidence="1 2" key="1">
    <citation type="journal article" date="2020" name="ISME J.">
        <title>Uncovering the hidden diversity of litter-decomposition mechanisms in mushroom-forming fungi.</title>
        <authorList>
            <person name="Floudas D."/>
            <person name="Bentzer J."/>
            <person name="Ahren D."/>
            <person name="Johansson T."/>
            <person name="Persson P."/>
            <person name="Tunlid A."/>
        </authorList>
    </citation>
    <scope>NUCLEOTIDE SEQUENCE [LARGE SCALE GENOMIC DNA]</scope>
    <source>
        <strain evidence="1 2">CBS 291.85</strain>
    </source>
</reference>
<dbReference type="AlphaFoldDB" id="A0A8H5GMX2"/>
<protein>
    <submittedName>
        <fullName evidence="1">Uncharacterized protein</fullName>
    </submittedName>
</protein>